<name>A0A176S4J6_9GAMM</name>
<gene>
    <name evidence="2" type="ORF">THIOM_001134</name>
</gene>
<comment type="caution">
    <text evidence="2">The sequence shown here is derived from an EMBL/GenBank/DDBJ whole genome shotgun (WGS) entry which is preliminary data.</text>
</comment>
<organism evidence="2 3">
    <name type="scientific">Candidatus Thiomargarita nelsonii</name>
    <dbReference type="NCBI Taxonomy" id="1003181"/>
    <lineage>
        <taxon>Bacteria</taxon>
        <taxon>Pseudomonadati</taxon>
        <taxon>Pseudomonadota</taxon>
        <taxon>Gammaproteobacteria</taxon>
        <taxon>Thiotrichales</taxon>
        <taxon>Thiotrichaceae</taxon>
        <taxon>Thiomargarita</taxon>
    </lineage>
</organism>
<accession>A0A176S4J6</accession>
<keyword evidence="3" id="KW-1185">Reference proteome</keyword>
<dbReference type="AlphaFoldDB" id="A0A176S4J6"/>
<evidence type="ECO:0000313" key="3">
    <source>
        <dbReference type="Proteomes" id="UP000076962"/>
    </source>
</evidence>
<proteinExistence type="predicted"/>
<sequence length="169" mass="19789">MIKRTELRKLARARLKDAQLLFAVKRYDAATYLSGYAIEMALKARICQTLGWTGFPQTNKEFIRLSCEITEKSLKSKRFQKLYDINPNDFCDVYERYFQNPRFLKVHDLVTLLKFSGIADKIKADCSTEWIYVSDEWTPENRYRKMGSETKHTAKTMLDAIEKLLGVIL</sequence>
<evidence type="ECO:0000313" key="2">
    <source>
        <dbReference type="EMBL" id="OAD23041.1"/>
    </source>
</evidence>
<feature type="domain" description="HEPN" evidence="1">
    <location>
        <begin position="7"/>
        <end position="56"/>
    </location>
</feature>
<dbReference type="Proteomes" id="UP000076962">
    <property type="component" value="Unassembled WGS sequence"/>
</dbReference>
<reference evidence="2 3" key="1">
    <citation type="submission" date="2016-05" db="EMBL/GenBank/DDBJ databases">
        <title>Single-cell genome of chain-forming Candidatus Thiomargarita nelsonii and comparison to other large sulfur-oxidizing bacteria.</title>
        <authorList>
            <person name="Winkel M."/>
            <person name="Salman V."/>
            <person name="Woyke T."/>
            <person name="Schulz-Vogt H."/>
            <person name="Richter M."/>
            <person name="Flood B."/>
            <person name="Bailey J."/>
            <person name="Amann R."/>
            <person name="Mussmann M."/>
        </authorList>
    </citation>
    <scope>NUCLEOTIDE SEQUENCE [LARGE SCALE GENOMIC DNA]</scope>
    <source>
        <strain evidence="2 3">THI036</strain>
    </source>
</reference>
<protein>
    <submittedName>
        <fullName evidence="2">HEPN domain protein</fullName>
    </submittedName>
</protein>
<dbReference type="Pfam" id="PF05168">
    <property type="entry name" value="HEPN"/>
    <property type="match status" value="1"/>
</dbReference>
<dbReference type="EMBL" id="LUTY01000589">
    <property type="protein sequence ID" value="OAD23041.1"/>
    <property type="molecule type" value="Genomic_DNA"/>
</dbReference>
<dbReference type="InterPro" id="IPR007842">
    <property type="entry name" value="HEPN_dom"/>
</dbReference>
<dbReference type="SUPFAM" id="SSF81593">
    <property type="entry name" value="Nucleotidyltransferase substrate binding subunit/domain"/>
    <property type="match status" value="1"/>
</dbReference>
<evidence type="ECO:0000259" key="1">
    <source>
        <dbReference type="Pfam" id="PF05168"/>
    </source>
</evidence>